<evidence type="ECO:0000313" key="2">
    <source>
        <dbReference type="Proteomes" id="UP001057402"/>
    </source>
</evidence>
<keyword evidence="2" id="KW-1185">Reference proteome</keyword>
<organism evidence="1 2">
    <name type="scientific">Melastoma candidum</name>
    <dbReference type="NCBI Taxonomy" id="119954"/>
    <lineage>
        <taxon>Eukaryota</taxon>
        <taxon>Viridiplantae</taxon>
        <taxon>Streptophyta</taxon>
        <taxon>Embryophyta</taxon>
        <taxon>Tracheophyta</taxon>
        <taxon>Spermatophyta</taxon>
        <taxon>Magnoliopsida</taxon>
        <taxon>eudicotyledons</taxon>
        <taxon>Gunneridae</taxon>
        <taxon>Pentapetalae</taxon>
        <taxon>rosids</taxon>
        <taxon>malvids</taxon>
        <taxon>Myrtales</taxon>
        <taxon>Melastomataceae</taxon>
        <taxon>Melastomatoideae</taxon>
        <taxon>Melastomateae</taxon>
        <taxon>Melastoma</taxon>
    </lineage>
</organism>
<sequence>MLYFRVNKNAMSLSSVIPPVSILHPRHFLRQRNVARRRGSRKSCSPFDTLRIGNIDGYRLPRMRRPTYPDKVSPLLGPCDPIEGIRRSVYLSPL</sequence>
<dbReference type="EMBL" id="CM042882">
    <property type="protein sequence ID" value="KAI4382888.1"/>
    <property type="molecule type" value="Genomic_DNA"/>
</dbReference>
<protein>
    <submittedName>
        <fullName evidence="1">Uncharacterized protein</fullName>
    </submittedName>
</protein>
<accession>A0ACB9RV37</accession>
<proteinExistence type="predicted"/>
<evidence type="ECO:0000313" key="1">
    <source>
        <dbReference type="EMBL" id="KAI4382888.1"/>
    </source>
</evidence>
<reference evidence="2" key="1">
    <citation type="journal article" date="2023" name="Front. Plant Sci.">
        <title>Chromosomal-level genome assembly of Melastoma candidum provides insights into trichome evolution.</title>
        <authorList>
            <person name="Zhong Y."/>
            <person name="Wu W."/>
            <person name="Sun C."/>
            <person name="Zou P."/>
            <person name="Liu Y."/>
            <person name="Dai S."/>
            <person name="Zhou R."/>
        </authorList>
    </citation>
    <scope>NUCLEOTIDE SEQUENCE [LARGE SCALE GENOMIC DNA]</scope>
</reference>
<name>A0ACB9RV37_9MYRT</name>
<dbReference type="Proteomes" id="UP001057402">
    <property type="component" value="Chromosome 3"/>
</dbReference>
<comment type="caution">
    <text evidence="1">The sequence shown here is derived from an EMBL/GenBank/DDBJ whole genome shotgun (WGS) entry which is preliminary data.</text>
</comment>
<gene>
    <name evidence="1" type="ORF">MLD38_008790</name>
</gene>